<dbReference type="InterPro" id="IPR003661">
    <property type="entry name" value="HisK_dim/P_dom"/>
</dbReference>
<gene>
    <name evidence="10" type="ORF">H6G94_25500</name>
</gene>
<keyword evidence="4" id="KW-0597">Phosphoprotein</keyword>
<dbReference type="EC" id="2.7.13.3" evidence="3"/>
<dbReference type="SMART" id="SM00387">
    <property type="entry name" value="HATPase_c"/>
    <property type="match status" value="1"/>
</dbReference>
<dbReference type="InterPro" id="IPR029016">
    <property type="entry name" value="GAF-like_dom_sf"/>
</dbReference>
<evidence type="ECO:0000313" key="10">
    <source>
        <dbReference type="EMBL" id="MBD2614587.1"/>
    </source>
</evidence>
<dbReference type="InterPro" id="IPR036097">
    <property type="entry name" value="HisK_dim/P_sf"/>
</dbReference>
<dbReference type="Gene3D" id="3.30.565.10">
    <property type="entry name" value="Histidine kinase-like ATPase, C-terminal domain"/>
    <property type="match status" value="1"/>
</dbReference>
<keyword evidence="5" id="KW-0808">Transferase</keyword>
<dbReference type="Proteomes" id="UP000606396">
    <property type="component" value="Unassembled WGS sequence"/>
</dbReference>
<accession>A0ABR8HGV7</accession>
<reference evidence="10 11" key="1">
    <citation type="journal article" date="2020" name="ISME J.">
        <title>Comparative genomics reveals insights into cyanobacterial evolution and habitat adaptation.</title>
        <authorList>
            <person name="Chen M.Y."/>
            <person name="Teng W.K."/>
            <person name="Zhao L."/>
            <person name="Hu C.X."/>
            <person name="Zhou Y.K."/>
            <person name="Han B.P."/>
            <person name="Song L.R."/>
            <person name="Shu W.S."/>
        </authorList>
    </citation>
    <scope>NUCLEOTIDE SEQUENCE [LARGE SCALE GENOMIC DNA]</scope>
    <source>
        <strain evidence="10 11">FACHB-252</strain>
    </source>
</reference>
<dbReference type="EMBL" id="JACJTC010000019">
    <property type="protein sequence ID" value="MBD2614587.1"/>
    <property type="molecule type" value="Genomic_DNA"/>
</dbReference>
<sequence length="712" mass="80763">MLSSPDLSLSRTLPVVVFNRLGELLEQMAQTLGSQAVVMTEAMLASIRIPVEWQRQRFTVVLSEQFSVLLVANLAEDVALASLSQTLALTPRVKDEQEQVPAENSELSTEDSVLHATLTFNLEAIASFISELRDLFECDSNTYQNLETYRQVIRPNDPTLQSKFTLLLLEYFLAQPNQEIISPPSAMGPAVYICQPVEDALKKQVSQEQLLNQVTTQIRKSLDLPVIMATAITQVREFLELDRLVIYKFQGSQVKTQQYQFDSINFNGTALATTEGILASGIKPEISIKGNQDLNFSTDNDNRRPPISVSVNNQSVPEEYQNYRGYVVYEARGKDGITSVLNYRERNCFLPTSQCWKKYHQGFTLAVDDVEKTYALEECLLNFLRECQVRAKLAAPIIFEEKLWGLLIAHQCDRPRQWTDSEKNLLSSIAEQLAIAIHQAELMQTLTQEKQTLEERVIERTRALRDALLAAEAASRLRSEFLATISHELLTPLTYVIGMSSTLLRWPLGELSQRQRDYLQTIHDSGEHLLEMINDILDLSQIEAGKTALNICEFSLVNVAERTIESLRQKAISQQVNLKLDLQIDQRRDRFIADSERVEQILWNLLTNAIKFTPENGSVTLRLWVEDDTAIFQVEDTGIGIPEEQLPLLFEKFQQLDTPYRRRYEGTGLGLALTKQLVELHRGRIEVESTVSVGSIFTVWIPTQTMKVSGES</sequence>
<dbReference type="Pfam" id="PF00512">
    <property type="entry name" value="HisKA"/>
    <property type="match status" value="1"/>
</dbReference>
<dbReference type="InterPro" id="IPR016132">
    <property type="entry name" value="Phyto_chromo_attachment"/>
</dbReference>
<dbReference type="InterPro" id="IPR003594">
    <property type="entry name" value="HATPase_dom"/>
</dbReference>
<dbReference type="InterPro" id="IPR005467">
    <property type="entry name" value="His_kinase_dom"/>
</dbReference>
<evidence type="ECO:0000256" key="3">
    <source>
        <dbReference type="ARBA" id="ARBA00012438"/>
    </source>
</evidence>
<evidence type="ECO:0000256" key="4">
    <source>
        <dbReference type="ARBA" id="ARBA00022553"/>
    </source>
</evidence>
<proteinExistence type="inferred from homology"/>
<dbReference type="PANTHER" id="PTHR43047:SF63">
    <property type="entry name" value="HISTIDINE KINASE"/>
    <property type="match status" value="1"/>
</dbReference>
<dbReference type="SUPFAM" id="SSF47384">
    <property type="entry name" value="Homodimeric domain of signal transducing histidine kinase"/>
    <property type="match status" value="1"/>
</dbReference>
<dbReference type="InterPro" id="IPR036890">
    <property type="entry name" value="HATPase_C_sf"/>
</dbReference>
<dbReference type="CDD" id="cd16922">
    <property type="entry name" value="HATPase_EvgS-ArcB-TorS-like"/>
    <property type="match status" value="1"/>
</dbReference>
<comment type="similarity">
    <text evidence="2">In the N-terminal section; belongs to the phytochrome family.</text>
</comment>
<comment type="caution">
    <text evidence="10">The sequence shown here is derived from an EMBL/GenBank/DDBJ whole genome shotgun (WGS) entry which is preliminary data.</text>
</comment>
<dbReference type="Pfam" id="PF01590">
    <property type="entry name" value="GAF"/>
    <property type="match status" value="1"/>
</dbReference>
<organism evidence="10 11">
    <name type="scientific">Nostoc punctiforme FACHB-252</name>
    <dbReference type="NCBI Taxonomy" id="1357509"/>
    <lineage>
        <taxon>Bacteria</taxon>
        <taxon>Bacillati</taxon>
        <taxon>Cyanobacteriota</taxon>
        <taxon>Cyanophyceae</taxon>
        <taxon>Nostocales</taxon>
        <taxon>Nostocaceae</taxon>
        <taxon>Nostoc</taxon>
    </lineage>
</organism>
<evidence type="ECO:0000259" key="8">
    <source>
        <dbReference type="PROSITE" id="PS50046"/>
    </source>
</evidence>
<dbReference type="SMART" id="SM00065">
    <property type="entry name" value="GAF"/>
    <property type="match status" value="1"/>
</dbReference>
<dbReference type="Gene3D" id="3.30.450.40">
    <property type="match status" value="2"/>
</dbReference>
<dbReference type="InterPro" id="IPR003018">
    <property type="entry name" value="GAF"/>
</dbReference>
<evidence type="ECO:0000256" key="5">
    <source>
        <dbReference type="ARBA" id="ARBA00022679"/>
    </source>
</evidence>
<dbReference type="PROSITE" id="PS50046">
    <property type="entry name" value="PHYTOCHROME_2"/>
    <property type="match status" value="1"/>
</dbReference>
<dbReference type="SMART" id="SM00388">
    <property type="entry name" value="HisKA"/>
    <property type="match status" value="1"/>
</dbReference>
<dbReference type="RefSeq" id="WP_190951518.1">
    <property type="nucleotide sequence ID" value="NZ_JACJTC010000019.1"/>
</dbReference>
<comment type="catalytic activity">
    <reaction evidence="1">
        <text>ATP + protein L-histidine = ADP + protein N-phospho-L-histidine.</text>
        <dbReference type="EC" id="2.7.13.3"/>
    </reaction>
</comment>
<keyword evidence="6 10" id="KW-0418">Kinase</keyword>
<dbReference type="GO" id="GO:0016301">
    <property type="term" value="F:kinase activity"/>
    <property type="evidence" value="ECO:0007669"/>
    <property type="project" value="UniProtKB-KW"/>
</dbReference>
<dbReference type="SUPFAM" id="SSF55781">
    <property type="entry name" value="GAF domain-like"/>
    <property type="match status" value="1"/>
</dbReference>
<evidence type="ECO:0000313" key="11">
    <source>
        <dbReference type="Proteomes" id="UP000606396"/>
    </source>
</evidence>
<keyword evidence="11" id="KW-1185">Reference proteome</keyword>
<dbReference type="PROSITE" id="PS50109">
    <property type="entry name" value="HIS_KIN"/>
    <property type="match status" value="1"/>
</dbReference>
<dbReference type="PANTHER" id="PTHR43047">
    <property type="entry name" value="TWO-COMPONENT HISTIDINE PROTEIN KINASE"/>
    <property type="match status" value="1"/>
</dbReference>
<dbReference type="PRINTS" id="PR00344">
    <property type="entry name" value="BCTRLSENSOR"/>
</dbReference>
<dbReference type="CDD" id="cd00082">
    <property type="entry name" value="HisKA"/>
    <property type="match status" value="1"/>
</dbReference>
<dbReference type="SUPFAM" id="SSF55874">
    <property type="entry name" value="ATPase domain of HSP90 chaperone/DNA topoisomerase II/histidine kinase"/>
    <property type="match status" value="1"/>
</dbReference>
<evidence type="ECO:0000259" key="9">
    <source>
        <dbReference type="PROSITE" id="PS50109"/>
    </source>
</evidence>
<evidence type="ECO:0000256" key="7">
    <source>
        <dbReference type="ARBA" id="ARBA00023012"/>
    </source>
</evidence>
<dbReference type="Pfam" id="PF02518">
    <property type="entry name" value="HATPase_c"/>
    <property type="match status" value="1"/>
</dbReference>
<evidence type="ECO:0000256" key="6">
    <source>
        <dbReference type="ARBA" id="ARBA00022777"/>
    </source>
</evidence>
<evidence type="ECO:0000256" key="2">
    <source>
        <dbReference type="ARBA" id="ARBA00006402"/>
    </source>
</evidence>
<keyword evidence="7" id="KW-0902">Two-component regulatory system</keyword>
<protein>
    <recommendedName>
        <fullName evidence="3">histidine kinase</fullName>
        <ecNumber evidence="3">2.7.13.3</ecNumber>
    </recommendedName>
</protein>
<dbReference type="Gene3D" id="1.10.287.130">
    <property type="match status" value="1"/>
</dbReference>
<feature type="domain" description="Histidine kinase" evidence="9">
    <location>
        <begin position="484"/>
        <end position="705"/>
    </location>
</feature>
<dbReference type="InterPro" id="IPR004358">
    <property type="entry name" value="Sig_transdc_His_kin-like_C"/>
</dbReference>
<evidence type="ECO:0000256" key="1">
    <source>
        <dbReference type="ARBA" id="ARBA00000085"/>
    </source>
</evidence>
<name>A0ABR8HGV7_NOSPU</name>
<feature type="domain" description="Phytochrome chromophore attachment site" evidence="8">
    <location>
        <begin position="223"/>
        <end position="432"/>
    </location>
</feature>